<accession>A0AA95KM10</accession>
<protein>
    <submittedName>
        <fullName evidence="2">Uncharacterized protein</fullName>
    </submittedName>
</protein>
<evidence type="ECO:0000313" key="2">
    <source>
        <dbReference type="EMBL" id="WHX08915.1"/>
    </source>
</evidence>
<keyword evidence="1" id="KW-0812">Transmembrane</keyword>
<evidence type="ECO:0000256" key="1">
    <source>
        <dbReference type="SAM" id="Phobius"/>
    </source>
</evidence>
<name>A0AA95KM10_9BACT</name>
<keyword evidence="1" id="KW-0472">Membrane</keyword>
<sequence length="133" mass="14981">MNSRKKSILIYLGGIITGIILTFAFFFFVALGNTNGTSSDNNIVMFEKPQQEINVHSFEIMQVLPDGSALATVEDISNIGMIVLFLADKEISYYDNQKIDVPSDKRVMQVGTYKYISRSEMEKTVPIVEIMDK</sequence>
<dbReference type="AlphaFoldDB" id="A0AA95KM10"/>
<dbReference type="EMBL" id="CP126056">
    <property type="protein sequence ID" value="WHX08915.1"/>
    <property type="molecule type" value="Genomic_DNA"/>
</dbReference>
<reference evidence="2" key="1">
    <citation type="journal article" date="2023" name="Nat. Commun.">
        <title>Identification of a novel Human Milk Oligosaccharides utilization cluster in the infant gut commensal Bacteroides dorei.</title>
        <authorList>
            <person name="Kijner S."/>
            <person name="Ennis D."/>
            <person name="Shmorak S."/>
            <person name="Florentin A."/>
            <person name="Yassour M."/>
        </authorList>
    </citation>
    <scope>NUCLEOTIDE SEQUENCE</scope>
    <source>
        <strain evidence="2">2</strain>
    </source>
</reference>
<organism evidence="2 3">
    <name type="scientific">Phocaeicola dorei</name>
    <dbReference type="NCBI Taxonomy" id="357276"/>
    <lineage>
        <taxon>Bacteria</taxon>
        <taxon>Pseudomonadati</taxon>
        <taxon>Bacteroidota</taxon>
        <taxon>Bacteroidia</taxon>
        <taxon>Bacteroidales</taxon>
        <taxon>Bacteroidaceae</taxon>
        <taxon>Phocaeicola</taxon>
    </lineage>
</organism>
<feature type="transmembrane region" description="Helical" evidence="1">
    <location>
        <begin position="9"/>
        <end position="31"/>
    </location>
</feature>
<keyword evidence="1" id="KW-1133">Transmembrane helix</keyword>
<gene>
    <name evidence="2" type="ORF">QNN11_16000</name>
</gene>
<evidence type="ECO:0000313" key="3">
    <source>
        <dbReference type="Proteomes" id="UP001177934"/>
    </source>
</evidence>
<dbReference type="Proteomes" id="UP001177934">
    <property type="component" value="Chromosome"/>
</dbReference>
<proteinExistence type="predicted"/>